<keyword evidence="4" id="KW-1185">Reference proteome</keyword>
<dbReference type="Gene3D" id="1.25.40.10">
    <property type="entry name" value="Tetratricopeptide repeat domain"/>
    <property type="match status" value="1"/>
</dbReference>
<dbReference type="AlphaFoldDB" id="A0A6A6M2D0"/>
<protein>
    <recommendedName>
        <fullName evidence="5">Pentacotripeptide-repeat region of PRORP domain-containing protein</fullName>
    </recommendedName>
</protein>
<dbReference type="NCBIfam" id="TIGR00756">
    <property type="entry name" value="PPR"/>
    <property type="match status" value="1"/>
</dbReference>
<keyword evidence="1" id="KW-0677">Repeat</keyword>
<reference evidence="3 4" key="1">
    <citation type="journal article" date="2020" name="Mol. Plant">
        <title>The Chromosome-Based Rubber Tree Genome Provides New Insights into Spurge Genome Evolution and Rubber Biosynthesis.</title>
        <authorList>
            <person name="Liu J."/>
            <person name="Shi C."/>
            <person name="Shi C.C."/>
            <person name="Li W."/>
            <person name="Zhang Q.J."/>
            <person name="Zhang Y."/>
            <person name="Li K."/>
            <person name="Lu H.F."/>
            <person name="Shi C."/>
            <person name="Zhu S.T."/>
            <person name="Xiao Z.Y."/>
            <person name="Nan H."/>
            <person name="Yue Y."/>
            <person name="Zhu X.G."/>
            <person name="Wu Y."/>
            <person name="Hong X.N."/>
            <person name="Fan G.Y."/>
            <person name="Tong Y."/>
            <person name="Zhang D."/>
            <person name="Mao C.L."/>
            <person name="Liu Y.L."/>
            <person name="Hao S.J."/>
            <person name="Liu W.Q."/>
            <person name="Lv M.Q."/>
            <person name="Zhang H.B."/>
            <person name="Liu Y."/>
            <person name="Hu-Tang G.R."/>
            <person name="Wang J.P."/>
            <person name="Wang J.H."/>
            <person name="Sun Y.H."/>
            <person name="Ni S.B."/>
            <person name="Chen W.B."/>
            <person name="Zhang X.C."/>
            <person name="Jiao Y.N."/>
            <person name="Eichler E.E."/>
            <person name="Li G.H."/>
            <person name="Liu X."/>
            <person name="Gao L.Z."/>
        </authorList>
    </citation>
    <scope>NUCLEOTIDE SEQUENCE [LARGE SCALE GENOMIC DNA]</scope>
    <source>
        <strain evidence="4">cv. GT1</strain>
        <tissue evidence="3">Leaf</tissue>
    </source>
</reference>
<accession>A0A6A6M2D0</accession>
<name>A0A6A6M2D0_HEVBR</name>
<dbReference type="GO" id="GO:0009451">
    <property type="term" value="P:RNA modification"/>
    <property type="evidence" value="ECO:0007669"/>
    <property type="project" value="InterPro"/>
</dbReference>
<evidence type="ECO:0000256" key="2">
    <source>
        <dbReference type="PROSITE-ProRule" id="PRU00708"/>
    </source>
</evidence>
<comment type="caution">
    <text evidence="3">The sequence shown here is derived from an EMBL/GenBank/DDBJ whole genome shotgun (WGS) entry which is preliminary data.</text>
</comment>
<evidence type="ECO:0000313" key="4">
    <source>
        <dbReference type="Proteomes" id="UP000467840"/>
    </source>
</evidence>
<dbReference type="InterPro" id="IPR011990">
    <property type="entry name" value="TPR-like_helical_dom_sf"/>
</dbReference>
<dbReference type="Proteomes" id="UP000467840">
    <property type="component" value="Chromosome 9"/>
</dbReference>
<dbReference type="PANTHER" id="PTHR47926:SF347">
    <property type="entry name" value="PENTATRICOPEPTIDE REPEAT-CONTAINING PROTEIN"/>
    <property type="match status" value="1"/>
</dbReference>
<dbReference type="GO" id="GO:0003723">
    <property type="term" value="F:RNA binding"/>
    <property type="evidence" value="ECO:0007669"/>
    <property type="project" value="InterPro"/>
</dbReference>
<evidence type="ECO:0000256" key="1">
    <source>
        <dbReference type="ARBA" id="ARBA00022737"/>
    </source>
</evidence>
<dbReference type="PROSITE" id="PS51257">
    <property type="entry name" value="PROKAR_LIPOPROTEIN"/>
    <property type="match status" value="1"/>
</dbReference>
<sequence>MYAKAGKILDARGVFESLPERDVVSCTSIISGCAQLGLDEEALELFRRLQREGMSSNHVTYASLLTAFSGLAALNHGKQVRNHFARCEMPFYVVLQNSLIDMSSKYHGRLEDKGLEIFDVMVKGNNGIQAEIEHYGCVVDLLRSAGRVEEGFEFYQKDAF</sequence>
<dbReference type="InterPro" id="IPR002885">
    <property type="entry name" value="PPR_rpt"/>
</dbReference>
<dbReference type="PANTHER" id="PTHR47926">
    <property type="entry name" value="PENTATRICOPEPTIDE REPEAT-CONTAINING PROTEIN"/>
    <property type="match status" value="1"/>
</dbReference>
<feature type="repeat" description="PPR" evidence="2">
    <location>
        <begin position="22"/>
        <end position="56"/>
    </location>
</feature>
<dbReference type="InterPro" id="IPR046960">
    <property type="entry name" value="PPR_At4g14850-like_plant"/>
</dbReference>
<evidence type="ECO:0008006" key="5">
    <source>
        <dbReference type="Google" id="ProtNLM"/>
    </source>
</evidence>
<proteinExistence type="predicted"/>
<dbReference type="Pfam" id="PF13041">
    <property type="entry name" value="PPR_2"/>
    <property type="match status" value="1"/>
</dbReference>
<evidence type="ECO:0000313" key="3">
    <source>
        <dbReference type="EMBL" id="KAF2307822.1"/>
    </source>
</evidence>
<gene>
    <name evidence="3" type="ORF">GH714_032106</name>
</gene>
<organism evidence="3 4">
    <name type="scientific">Hevea brasiliensis</name>
    <name type="common">Para rubber tree</name>
    <name type="synonym">Siphonia brasiliensis</name>
    <dbReference type="NCBI Taxonomy" id="3981"/>
    <lineage>
        <taxon>Eukaryota</taxon>
        <taxon>Viridiplantae</taxon>
        <taxon>Streptophyta</taxon>
        <taxon>Embryophyta</taxon>
        <taxon>Tracheophyta</taxon>
        <taxon>Spermatophyta</taxon>
        <taxon>Magnoliopsida</taxon>
        <taxon>eudicotyledons</taxon>
        <taxon>Gunneridae</taxon>
        <taxon>Pentapetalae</taxon>
        <taxon>rosids</taxon>
        <taxon>fabids</taxon>
        <taxon>Malpighiales</taxon>
        <taxon>Euphorbiaceae</taxon>
        <taxon>Crotonoideae</taxon>
        <taxon>Micrandreae</taxon>
        <taxon>Hevea</taxon>
    </lineage>
</organism>
<dbReference type="PROSITE" id="PS51375">
    <property type="entry name" value="PPR"/>
    <property type="match status" value="1"/>
</dbReference>
<dbReference type="EMBL" id="JAAGAX010000008">
    <property type="protein sequence ID" value="KAF2307822.1"/>
    <property type="molecule type" value="Genomic_DNA"/>
</dbReference>